<dbReference type="STRING" id="551991.SAMN05192529_109140"/>
<dbReference type="SUPFAM" id="SSF54285">
    <property type="entry name" value="MoaD/ThiS"/>
    <property type="match status" value="1"/>
</dbReference>
<proteinExistence type="predicted"/>
<dbReference type="NCBIfam" id="TIGR01683">
    <property type="entry name" value="thiS"/>
    <property type="match status" value="1"/>
</dbReference>
<dbReference type="RefSeq" id="WP_091397267.1">
    <property type="nucleotide sequence ID" value="NZ_FNQY01000009.1"/>
</dbReference>
<gene>
    <name evidence="1" type="ORF">SAMN05192529_109140</name>
</gene>
<dbReference type="InterPro" id="IPR003749">
    <property type="entry name" value="ThiS/MoaD-like"/>
</dbReference>
<organism evidence="1 2">
    <name type="scientific">Arachidicoccus rhizosphaerae</name>
    <dbReference type="NCBI Taxonomy" id="551991"/>
    <lineage>
        <taxon>Bacteria</taxon>
        <taxon>Pseudomonadati</taxon>
        <taxon>Bacteroidota</taxon>
        <taxon>Chitinophagia</taxon>
        <taxon>Chitinophagales</taxon>
        <taxon>Chitinophagaceae</taxon>
        <taxon>Arachidicoccus</taxon>
    </lineage>
</organism>
<dbReference type="Proteomes" id="UP000199041">
    <property type="component" value="Unassembled WGS sequence"/>
</dbReference>
<dbReference type="Pfam" id="PF02597">
    <property type="entry name" value="ThiS"/>
    <property type="match status" value="1"/>
</dbReference>
<name>A0A1H3YZ57_9BACT</name>
<evidence type="ECO:0000313" key="2">
    <source>
        <dbReference type="Proteomes" id="UP000199041"/>
    </source>
</evidence>
<evidence type="ECO:0000313" key="1">
    <source>
        <dbReference type="EMBL" id="SEA16697.1"/>
    </source>
</evidence>
<dbReference type="InterPro" id="IPR016155">
    <property type="entry name" value="Mopterin_synth/thiamin_S_b"/>
</dbReference>
<dbReference type="InterPro" id="IPR010035">
    <property type="entry name" value="Thi_S"/>
</dbReference>
<dbReference type="InterPro" id="IPR012675">
    <property type="entry name" value="Beta-grasp_dom_sf"/>
</dbReference>
<accession>A0A1H3YZ57</accession>
<reference evidence="1 2" key="1">
    <citation type="submission" date="2016-10" db="EMBL/GenBank/DDBJ databases">
        <authorList>
            <person name="de Groot N.N."/>
        </authorList>
    </citation>
    <scope>NUCLEOTIDE SEQUENCE [LARGE SCALE GENOMIC DNA]</scope>
    <source>
        <strain evidence="1 2">Vu-144</strain>
    </source>
</reference>
<dbReference type="AlphaFoldDB" id="A0A1H3YZ57"/>
<sequence>MELEINQTIHYFPDNLAVSYGAGDVGLSLKQVMAFLYKDNQQGLAVAVDNQVIARADWSNTFLKTKDKLLILTASQGG</sequence>
<dbReference type="EMBL" id="FNQY01000009">
    <property type="protein sequence ID" value="SEA16697.1"/>
    <property type="molecule type" value="Genomic_DNA"/>
</dbReference>
<dbReference type="CDD" id="cd00565">
    <property type="entry name" value="Ubl_ThiS"/>
    <property type="match status" value="1"/>
</dbReference>
<dbReference type="OrthoDB" id="1525151at2"/>
<protein>
    <submittedName>
        <fullName evidence="1">Thiamine biosynthesis protein ThiS</fullName>
    </submittedName>
</protein>
<dbReference type="Gene3D" id="3.10.20.30">
    <property type="match status" value="1"/>
</dbReference>
<keyword evidence="2" id="KW-1185">Reference proteome</keyword>